<dbReference type="SUPFAM" id="SSF46626">
    <property type="entry name" value="Cytochrome c"/>
    <property type="match status" value="1"/>
</dbReference>
<evidence type="ECO:0000256" key="4">
    <source>
        <dbReference type="ARBA" id="ARBA00022982"/>
    </source>
</evidence>
<feature type="region of interest" description="Disordered" evidence="7">
    <location>
        <begin position="21"/>
        <end position="50"/>
    </location>
</feature>
<dbReference type="EMBL" id="CP129113">
    <property type="protein sequence ID" value="WLV23970.1"/>
    <property type="molecule type" value="Genomic_DNA"/>
</dbReference>
<gene>
    <name evidence="10" type="ORF">QR721_10035</name>
</gene>
<keyword evidence="4" id="KW-0249">Electron transport</keyword>
<dbReference type="Gene3D" id="1.10.760.10">
    <property type="entry name" value="Cytochrome c-like domain"/>
    <property type="match status" value="1"/>
</dbReference>
<dbReference type="PANTHER" id="PTHR37823">
    <property type="entry name" value="CYTOCHROME C-553-LIKE"/>
    <property type="match status" value="1"/>
</dbReference>
<evidence type="ECO:0000256" key="1">
    <source>
        <dbReference type="ARBA" id="ARBA00022448"/>
    </source>
</evidence>
<accession>A0ABY9KT43</accession>
<evidence type="ECO:0000259" key="9">
    <source>
        <dbReference type="PROSITE" id="PS51007"/>
    </source>
</evidence>
<evidence type="ECO:0000313" key="10">
    <source>
        <dbReference type="EMBL" id="WLV23970.1"/>
    </source>
</evidence>
<keyword evidence="3 6" id="KW-0479">Metal-binding</keyword>
<evidence type="ECO:0000256" key="6">
    <source>
        <dbReference type="PROSITE-ProRule" id="PRU00433"/>
    </source>
</evidence>
<dbReference type="InterPro" id="IPR008168">
    <property type="entry name" value="Cyt_C_IC"/>
</dbReference>
<protein>
    <submittedName>
        <fullName evidence="10">Cytochrome c</fullName>
    </submittedName>
</protein>
<sequence length="123" mass="12911">MKKWLMAIVFGSALVLGACGNDDSDSKEKNNNNKTETSKPATPGESKVDSAKAEELFSNNCASCHAQDLSGGAGPSLKNIGSQLSESEIKKIIEKGRGGMPGFKGNLADGDISILSTWLAEHK</sequence>
<keyword evidence="5 6" id="KW-0408">Iron</keyword>
<keyword evidence="8" id="KW-0732">Signal</keyword>
<dbReference type="Pfam" id="PF13442">
    <property type="entry name" value="Cytochrome_CBB3"/>
    <property type="match status" value="1"/>
</dbReference>
<keyword evidence="11" id="KW-1185">Reference proteome</keyword>
<feature type="signal peptide" evidence="8">
    <location>
        <begin position="1"/>
        <end position="18"/>
    </location>
</feature>
<evidence type="ECO:0000313" key="11">
    <source>
        <dbReference type="Proteomes" id="UP001180087"/>
    </source>
</evidence>
<proteinExistence type="predicted"/>
<dbReference type="NCBIfam" id="NF045774">
    <property type="entry name" value="cytochro_C551"/>
    <property type="match status" value="1"/>
</dbReference>
<keyword evidence="2 6" id="KW-0349">Heme</keyword>
<dbReference type="PROSITE" id="PS51007">
    <property type="entry name" value="CYTC"/>
    <property type="match status" value="1"/>
</dbReference>
<organism evidence="10 11">
    <name type="scientific">Aciduricibacillus chroicocephali</name>
    <dbReference type="NCBI Taxonomy" id="3054939"/>
    <lineage>
        <taxon>Bacteria</taxon>
        <taxon>Bacillati</taxon>
        <taxon>Bacillota</taxon>
        <taxon>Bacilli</taxon>
        <taxon>Bacillales</taxon>
        <taxon>Bacillaceae</taxon>
        <taxon>Aciduricibacillus</taxon>
    </lineage>
</organism>
<evidence type="ECO:0000256" key="2">
    <source>
        <dbReference type="ARBA" id="ARBA00022617"/>
    </source>
</evidence>
<dbReference type="PROSITE" id="PS51257">
    <property type="entry name" value="PROKAR_LIPOPROTEIN"/>
    <property type="match status" value="1"/>
</dbReference>
<dbReference type="InterPro" id="IPR054782">
    <property type="entry name" value="Cytochro_C551"/>
</dbReference>
<dbReference type="RefSeq" id="WP_348026527.1">
    <property type="nucleotide sequence ID" value="NZ_CP129113.1"/>
</dbReference>
<evidence type="ECO:0000256" key="3">
    <source>
        <dbReference type="ARBA" id="ARBA00022723"/>
    </source>
</evidence>
<keyword evidence="1" id="KW-0813">Transport</keyword>
<feature type="domain" description="Cytochrome c" evidence="9">
    <location>
        <begin position="48"/>
        <end position="123"/>
    </location>
</feature>
<evidence type="ECO:0000256" key="7">
    <source>
        <dbReference type="SAM" id="MobiDB-lite"/>
    </source>
</evidence>
<dbReference type="InterPro" id="IPR036909">
    <property type="entry name" value="Cyt_c-like_dom_sf"/>
</dbReference>
<feature type="chain" id="PRO_5047352520" evidence="8">
    <location>
        <begin position="19"/>
        <end position="123"/>
    </location>
</feature>
<evidence type="ECO:0000256" key="8">
    <source>
        <dbReference type="SAM" id="SignalP"/>
    </source>
</evidence>
<dbReference type="InterPro" id="IPR012218">
    <property type="entry name" value="Cyt_c_BACSU-c550-type"/>
</dbReference>
<evidence type="ECO:0000256" key="5">
    <source>
        <dbReference type="ARBA" id="ARBA00023004"/>
    </source>
</evidence>
<dbReference type="PRINTS" id="PR00605">
    <property type="entry name" value="CYTCHROMECIC"/>
</dbReference>
<dbReference type="PIRSF" id="PIRSF000025">
    <property type="entry name" value="Cytc_Bsub_c550"/>
    <property type="match status" value="1"/>
</dbReference>
<reference evidence="10" key="1">
    <citation type="submission" date="2023-06" db="EMBL/GenBank/DDBJ databases">
        <title>A Treasure from Seagulls: Isolation and Description of Aciduricobacillus qingdaonensis gen. nov., sp. nov., a Rare Obligately Uric Acid-utilizing Member in the Family Bacillaceae.</title>
        <authorList>
            <person name="Liu W."/>
            <person name="Wang B."/>
        </authorList>
    </citation>
    <scope>NUCLEOTIDE SEQUENCE</scope>
    <source>
        <strain evidence="10">44XB</strain>
    </source>
</reference>
<dbReference type="PANTHER" id="PTHR37823:SF4">
    <property type="entry name" value="MENAQUINOL-CYTOCHROME C REDUCTASE CYTOCHROME B_C SUBUNIT"/>
    <property type="match status" value="1"/>
</dbReference>
<dbReference type="InterPro" id="IPR009056">
    <property type="entry name" value="Cyt_c-like_dom"/>
</dbReference>
<name>A0ABY9KT43_9BACI</name>
<dbReference type="Proteomes" id="UP001180087">
    <property type="component" value="Chromosome"/>
</dbReference>
<dbReference type="InterPro" id="IPR051811">
    <property type="entry name" value="Cytochrome_c550/c551-like"/>
</dbReference>